<evidence type="ECO:0000256" key="1">
    <source>
        <dbReference type="ARBA" id="ARBA00009477"/>
    </source>
</evidence>
<evidence type="ECO:0000313" key="4">
    <source>
        <dbReference type="Proteomes" id="UP000477083"/>
    </source>
</evidence>
<comment type="similarity">
    <text evidence="1">Belongs to the membrane fusion protein (MFP) (TC 8.A.1) family.</text>
</comment>
<sequence>MALAGGLTAVLYLQPWTTGATPVPVELVAMAPVTRVLATNGRIAARHSVDIRSLVGGRIEALGVAEGDEVQAGVELARIDAAAPQAALRQAIAGLDGALVAEAQAQDTLARARALGANVSLTTLETAERAVQSAAQEVARGTALVDQAQVQLADYTLHAPMTGTVLALTVEPGQSIDPSTALMTIADLGELIVETDVDEAYATQLRKGQAAVLQLAGETLLRDGRIDFVSQQVDAATGGLAIELSFEDPVTAPVGLTVTANIVVEALEAALTAPRAAIQSGEAGAAVFMLADGVARRRPVSVIDWPAARLIVTDGLAPGEVLILDAAGISDGQAVRGTAP</sequence>
<feature type="domain" description="Multidrug resistance protein MdtA-like barrel-sandwich hybrid" evidence="2">
    <location>
        <begin position="48"/>
        <end position="183"/>
    </location>
</feature>
<evidence type="ECO:0000259" key="2">
    <source>
        <dbReference type="Pfam" id="PF25917"/>
    </source>
</evidence>
<dbReference type="Gene3D" id="2.40.50.100">
    <property type="match status" value="1"/>
</dbReference>
<organism evidence="3 4">
    <name type="scientific">Frigidibacter albus</name>
    <dbReference type="NCBI Taxonomy" id="1465486"/>
    <lineage>
        <taxon>Bacteria</taxon>
        <taxon>Pseudomonadati</taxon>
        <taxon>Pseudomonadota</taxon>
        <taxon>Alphaproteobacteria</taxon>
        <taxon>Rhodobacterales</taxon>
        <taxon>Paracoccaceae</taxon>
        <taxon>Frigidibacter</taxon>
    </lineage>
</organism>
<dbReference type="Gene3D" id="2.40.420.20">
    <property type="match status" value="1"/>
</dbReference>
<dbReference type="InterPro" id="IPR006143">
    <property type="entry name" value="RND_pump_MFP"/>
</dbReference>
<dbReference type="GO" id="GO:1990281">
    <property type="term" value="C:efflux pump complex"/>
    <property type="evidence" value="ECO:0007669"/>
    <property type="project" value="TreeGrafter"/>
</dbReference>
<dbReference type="AlphaFoldDB" id="A0A6L8VFP1"/>
<dbReference type="NCBIfam" id="TIGR01730">
    <property type="entry name" value="RND_mfp"/>
    <property type="match status" value="1"/>
</dbReference>
<keyword evidence="4" id="KW-1185">Reference proteome</keyword>
<dbReference type="SUPFAM" id="SSF111369">
    <property type="entry name" value="HlyD-like secretion proteins"/>
    <property type="match status" value="1"/>
</dbReference>
<dbReference type="PANTHER" id="PTHR30469">
    <property type="entry name" value="MULTIDRUG RESISTANCE PROTEIN MDTA"/>
    <property type="match status" value="1"/>
</dbReference>
<dbReference type="Gene3D" id="1.10.287.470">
    <property type="entry name" value="Helix hairpin bin"/>
    <property type="match status" value="1"/>
</dbReference>
<dbReference type="Proteomes" id="UP000477083">
    <property type="component" value="Unassembled WGS sequence"/>
</dbReference>
<protein>
    <submittedName>
        <fullName evidence="3">Efflux RND transporter periplasmic adaptor subunit</fullName>
    </submittedName>
</protein>
<evidence type="ECO:0000313" key="3">
    <source>
        <dbReference type="EMBL" id="MZQ89167.1"/>
    </source>
</evidence>
<dbReference type="Pfam" id="PF25917">
    <property type="entry name" value="BSH_RND"/>
    <property type="match status" value="1"/>
</dbReference>
<proteinExistence type="inferred from homology"/>
<dbReference type="InterPro" id="IPR058625">
    <property type="entry name" value="MdtA-like_BSH"/>
</dbReference>
<gene>
    <name evidence="3" type="ORF">GS660_08650</name>
</gene>
<dbReference type="OrthoDB" id="9791520at2"/>
<dbReference type="RefSeq" id="WP_161345459.1">
    <property type="nucleotide sequence ID" value="NZ_BMGW01000004.1"/>
</dbReference>
<comment type="caution">
    <text evidence="3">The sequence shown here is derived from an EMBL/GenBank/DDBJ whole genome shotgun (WGS) entry which is preliminary data.</text>
</comment>
<dbReference type="EMBL" id="WWNR01000004">
    <property type="protein sequence ID" value="MZQ89167.1"/>
    <property type="molecule type" value="Genomic_DNA"/>
</dbReference>
<dbReference type="GO" id="GO:0015562">
    <property type="term" value="F:efflux transmembrane transporter activity"/>
    <property type="evidence" value="ECO:0007669"/>
    <property type="project" value="TreeGrafter"/>
</dbReference>
<name>A0A6L8VFP1_9RHOB</name>
<accession>A0A6L8VFP1</accession>
<dbReference type="PANTHER" id="PTHR30469:SF15">
    <property type="entry name" value="HLYD FAMILY OF SECRETION PROTEINS"/>
    <property type="match status" value="1"/>
</dbReference>
<dbReference type="Gene3D" id="2.40.30.170">
    <property type="match status" value="1"/>
</dbReference>
<reference evidence="3 4" key="1">
    <citation type="submission" date="2020-01" db="EMBL/GenBank/DDBJ databases">
        <title>Frigidibacter albus SP32T (=CGMCC 1.13995T).</title>
        <authorList>
            <person name="Liao X."/>
        </authorList>
    </citation>
    <scope>NUCLEOTIDE SEQUENCE [LARGE SCALE GENOMIC DNA]</scope>
    <source>
        <strain evidence="3 4">SP32</strain>
    </source>
</reference>